<dbReference type="Gene3D" id="1.10.10.60">
    <property type="entry name" value="Homeodomain-like"/>
    <property type="match status" value="2"/>
</dbReference>
<evidence type="ECO:0000256" key="1">
    <source>
        <dbReference type="ARBA" id="ARBA00004123"/>
    </source>
</evidence>
<dbReference type="EMBL" id="LNIX01000001">
    <property type="protein sequence ID" value="OXA65197.1"/>
    <property type="molecule type" value="Genomic_DNA"/>
</dbReference>
<evidence type="ECO:0000259" key="3">
    <source>
        <dbReference type="Pfam" id="PF05225"/>
    </source>
</evidence>
<comment type="subcellular location">
    <subcellularLocation>
        <location evidence="1">Nucleus</location>
    </subcellularLocation>
</comment>
<organism evidence="4 5">
    <name type="scientific">Folsomia candida</name>
    <name type="common">Springtail</name>
    <dbReference type="NCBI Taxonomy" id="158441"/>
    <lineage>
        <taxon>Eukaryota</taxon>
        <taxon>Metazoa</taxon>
        <taxon>Ecdysozoa</taxon>
        <taxon>Arthropoda</taxon>
        <taxon>Hexapoda</taxon>
        <taxon>Collembola</taxon>
        <taxon>Entomobryomorpha</taxon>
        <taxon>Isotomoidea</taxon>
        <taxon>Isotomidae</taxon>
        <taxon>Proisotominae</taxon>
        <taxon>Folsomia</taxon>
    </lineage>
</organism>
<evidence type="ECO:0000313" key="5">
    <source>
        <dbReference type="Proteomes" id="UP000198287"/>
    </source>
</evidence>
<evidence type="ECO:0000313" key="4">
    <source>
        <dbReference type="EMBL" id="OXA65197.1"/>
    </source>
</evidence>
<dbReference type="SUPFAM" id="SSF46689">
    <property type="entry name" value="Homeodomain-like"/>
    <property type="match status" value="1"/>
</dbReference>
<name>A0A226F6T0_FOLCA</name>
<dbReference type="Pfam" id="PF05225">
    <property type="entry name" value="HTH_psq"/>
    <property type="match status" value="1"/>
</dbReference>
<sequence>MSSDPILEFFYDENGDIDVAEIEGKNCIYLFYYDTGYNKIYATPLVDHNWEAVSTVVMRTYHENLSHESQTRARSKGCKAGRTSRYGVSYAPKLSCNLHLVTKEKLNQEEREGESEEEKEEEEEGGQKNIIFFLKSFCRIFTNSVCALEPSESLDKLQHLEPLLKNHLLLQASNFDRGTVEFMNSWGEAPMLGHWNLYAKELQLYLPNPAEFISIPIATINKIRGVLRWRRPEANVVLESLWDSSIQAAALSSSAKLAPQPPKDENPFWDGTPALQPESETIFLYYDEEGEIRSRTLGDDEELVGEHDVFLIPLVDDEWDEVAVAIGRTSENISVQFPAKRRVNTDRCKAIHTFKYGLSYAPRLSCKLNIKTLEESIIRLLKPWTRVCTNGIDAIEPTDCINKLEHVEPELKAHLLQQSPKFPASTVKYMKSWGETPMKQHWNLFAREFQVYLPDPAQIFSVPVTTVNEVITLLEGDENAVELLADLTGAKDKASSLLQRARVRPQPSHEENPFWGKGNKITSSEMDDAIESVRTKERGLHEAAAFYNVDYETLRRRTKETGIVSKFEQGGQKLPISLEMATAIQSVRDSRNSERQAAAEYGVPRSTLKSRLSDEGIISAFKKY</sequence>
<dbReference type="InterPro" id="IPR007889">
    <property type="entry name" value="HTH_Psq"/>
</dbReference>
<feature type="region of interest" description="Disordered" evidence="2">
    <location>
        <begin position="498"/>
        <end position="521"/>
    </location>
</feature>
<dbReference type="GO" id="GO:0003677">
    <property type="term" value="F:DNA binding"/>
    <property type="evidence" value="ECO:0007669"/>
    <property type="project" value="InterPro"/>
</dbReference>
<dbReference type="Proteomes" id="UP000198287">
    <property type="component" value="Unassembled WGS sequence"/>
</dbReference>
<evidence type="ECO:0000256" key="2">
    <source>
        <dbReference type="SAM" id="MobiDB-lite"/>
    </source>
</evidence>
<keyword evidence="5" id="KW-1185">Reference proteome</keyword>
<feature type="domain" description="HTH psq-type" evidence="3">
    <location>
        <begin position="579"/>
        <end position="612"/>
    </location>
</feature>
<dbReference type="InterPro" id="IPR009057">
    <property type="entry name" value="Homeodomain-like_sf"/>
</dbReference>
<protein>
    <recommendedName>
        <fullName evidence="3">HTH psq-type domain-containing protein</fullName>
    </recommendedName>
</protein>
<accession>A0A226F6T0</accession>
<comment type="caution">
    <text evidence="4">The sequence shown here is derived from an EMBL/GenBank/DDBJ whole genome shotgun (WGS) entry which is preliminary data.</text>
</comment>
<dbReference type="GO" id="GO:0005634">
    <property type="term" value="C:nucleus"/>
    <property type="evidence" value="ECO:0007669"/>
    <property type="project" value="UniProtKB-SubCell"/>
</dbReference>
<proteinExistence type="predicted"/>
<reference evidence="4 5" key="1">
    <citation type="submission" date="2015-12" db="EMBL/GenBank/DDBJ databases">
        <title>The genome of Folsomia candida.</title>
        <authorList>
            <person name="Faddeeva A."/>
            <person name="Derks M.F."/>
            <person name="Anvar Y."/>
            <person name="Smit S."/>
            <person name="Van Straalen N."/>
            <person name="Roelofs D."/>
        </authorList>
    </citation>
    <scope>NUCLEOTIDE SEQUENCE [LARGE SCALE GENOMIC DNA]</scope>
    <source>
        <strain evidence="4 5">VU population</strain>
        <tissue evidence="4">Whole body</tissue>
    </source>
</reference>
<gene>
    <name evidence="4" type="ORF">Fcan01_01962</name>
</gene>
<dbReference type="AlphaFoldDB" id="A0A226F6T0"/>